<evidence type="ECO:0000313" key="2">
    <source>
        <dbReference type="Proteomes" id="UP000199119"/>
    </source>
</evidence>
<dbReference type="OrthoDB" id="8820213at2"/>
<evidence type="ECO:0000313" key="1">
    <source>
        <dbReference type="EMBL" id="SFF32605.1"/>
    </source>
</evidence>
<dbReference type="EMBL" id="FONX01000031">
    <property type="protein sequence ID" value="SFF32605.1"/>
    <property type="molecule type" value="Genomic_DNA"/>
</dbReference>
<dbReference type="STRING" id="1177982.SAMN04489711_13111"/>
<gene>
    <name evidence="1" type="ORF">SAMN04489711_13111</name>
</gene>
<accession>A0A1I2HQM4</accession>
<sequence>MPALIVKPNVMRQVQPDVYQSATGFSARREEGFTPNGNPIGQRWVLRDANGAYVDVNQYRHDLFEHHGLCTDY</sequence>
<reference evidence="2" key="1">
    <citation type="submission" date="2016-10" db="EMBL/GenBank/DDBJ databases">
        <authorList>
            <person name="Varghese N."/>
            <person name="Submissions S."/>
        </authorList>
    </citation>
    <scope>NUCLEOTIDE SEQUENCE [LARGE SCALE GENOMIC DNA]</scope>
    <source>
        <strain evidence="2">DSM 27981</strain>
    </source>
</reference>
<dbReference type="Proteomes" id="UP000199119">
    <property type="component" value="Unassembled WGS sequence"/>
</dbReference>
<protein>
    <submittedName>
        <fullName evidence="1">Uncharacterized protein</fullName>
    </submittedName>
</protein>
<dbReference type="RefSeq" id="WP_092942607.1">
    <property type="nucleotide sequence ID" value="NZ_FONX01000031.1"/>
</dbReference>
<organism evidence="1 2">
    <name type="scientific">Paracidovorax wautersii</name>
    <dbReference type="NCBI Taxonomy" id="1177982"/>
    <lineage>
        <taxon>Bacteria</taxon>
        <taxon>Pseudomonadati</taxon>
        <taxon>Pseudomonadota</taxon>
        <taxon>Betaproteobacteria</taxon>
        <taxon>Burkholderiales</taxon>
        <taxon>Comamonadaceae</taxon>
        <taxon>Paracidovorax</taxon>
    </lineage>
</organism>
<name>A0A1I2HQM4_9BURK</name>
<keyword evidence="2" id="KW-1185">Reference proteome</keyword>
<dbReference type="AlphaFoldDB" id="A0A1I2HQM4"/>
<proteinExistence type="predicted"/>